<dbReference type="Pfam" id="PF10307">
    <property type="entry name" value="HAD_SAK_1"/>
    <property type="match status" value="1"/>
</dbReference>
<dbReference type="InterPro" id="IPR018812">
    <property type="entry name" value="SAK_HAD"/>
</dbReference>
<proteinExistence type="predicted"/>
<dbReference type="PANTHER" id="PTHR10335:SF23">
    <property type="entry name" value="OB FOLD-CONTAINING PROTEIN, NUCLEIC ACID BINDING"/>
    <property type="match status" value="1"/>
</dbReference>
<feature type="compositionally biased region" description="Gly residues" evidence="1">
    <location>
        <begin position="484"/>
        <end position="513"/>
    </location>
</feature>
<reference evidence="3 4" key="1">
    <citation type="submission" date="2016-07" db="EMBL/GenBank/DDBJ databases">
        <title>Comparative genomics of the entomopathogenic fungus Beauveria bassiana.</title>
        <authorList>
            <person name="Valero Jimenez C.A."/>
            <person name="Zwaan B.J."/>
            <person name="Van Kan J.A."/>
            <person name="Takken W."/>
            <person name="Debets A.J."/>
            <person name="Schoustra S.E."/>
            <person name="Koenraadt C.J."/>
        </authorList>
    </citation>
    <scope>NUCLEOTIDE SEQUENCE [LARGE SCALE GENOMIC DNA]</scope>
    <source>
        <strain evidence="3 4">ARSEF 8028</strain>
    </source>
</reference>
<dbReference type="GO" id="GO:0008649">
    <property type="term" value="F:rRNA methyltransferase activity"/>
    <property type="evidence" value="ECO:0007669"/>
    <property type="project" value="TreeGrafter"/>
</dbReference>
<dbReference type="Proteomes" id="UP000237441">
    <property type="component" value="Unassembled WGS sequence"/>
</dbReference>
<protein>
    <recommendedName>
        <fullName evidence="2">Swiss Army Knife RNA repair protein HAD domain-containing protein</fullName>
    </recommendedName>
</protein>
<comment type="caution">
    <text evidence="3">The sequence shown here is derived from an EMBL/GenBank/DDBJ whole genome shotgun (WGS) entry which is preliminary data.</text>
</comment>
<dbReference type="PANTHER" id="PTHR10335">
    <property type="entry name" value="RRNA 2-O-METHYLTRANSFERASE FIBRILLARIN"/>
    <property type="match status" value="1"/>
</dbReference>
<dbReference type="OrthoDB" id="5596992at2759"/>
<name>A0A2S7Y3A4_BEABA</name>
<evidence type="ECO:0000256" key="1">
    <source>
        <dbReference type="SAM" id="MobiDB-lite"/>
    </source>
</evidence>
<feature type="domain" description="Swiss Army Knife RNA repair protein HAD" evidence="2">
    <location>
        <begin position="74"/>
        <end position="277"/>
    </location>
</feature>
<evidence type="ECO:0000313" key="4">
    <source>
        <dbReference type="Proteomes" id="UP000237441"/>
    </source>
</evidence>
<dbReference type="GO" id="GO:1990259">
    <property type="term" value="F:histone H2AQ104 methyltransferase activity"/>
    <property type="evidence" value="ECO:0007669"/>
    <property type="project" value="TreeGrafter"/>
</dbReference>
<dbReference type="GO" id="GO:0003723">
    <property type="term" value="F:RNA binding"/>
    <property type="evidence" value="ECO:0007669"/>
    <property type="project" value="TreeGrafter"/>
</dbReference>
<evidence type="ECO:0000259" key="2">
    <source>
        <dbReference type="Pfam" id="PF10307"/>
    </source>
</evidence>
<accession>A0A2S7Y3A4</accession>
<dbReference type="EMBL" id="JRHA01000002">
    <property type="protein sequence ID" value="PQK10637.1"/>
    <property type="molecule type" value="Genomic_DNA"/>
</dbReference>
<gene>
    <name evidence="3" type="ORF">BB8028_0002g09560</name>
</gene>
<dbReference type="GO" id="GO:0000494">
    <property type="term" value="P:box C/D sno(s)RNA 3'-end processing"/>
    <property type="evidence" value="ECO:0007669"/>
    <property type="project" value="TreeGrafter"/>
</dbReference>
<evidence type="ECO:0000313" key="3">
    <source>
        <dbReference type="EMBL" id="PQK10637.1"/>
    </source>
</evidence>
<dbReference type="GO" id="GO:0032040">
    <property type="term" value="C:small-subunit processome"/>
    <property type="evidence" value="ECO:0007669"/>
    <property type="project" value="TreeGrafter"/>
</dbReference>
<organism evidence="3 4">
    <name type="scientific">Beauveria bassiana</name>
    <name type="common">White muscardine disease fungus</name>
    <name type="synonym">Tritirachium shiotae</name>
    <dbReference type="NCBI Taxonomy" id="176275"/>
    <lineage>
        <taxon>Eukaryota</taxon>
        <taxon>Fungi</taxon>
        <taxon>Dikarya</taxon>
        <taxon>Ascomycota</taxon>
        <taxon>Pezizomycotina</taxon>
        <taxon>Sordariomycetes</taxon>
        <taxon>Hypocreomycetidae</taxon>
        <taxon>Hypocreales</taxon>
        <taxon>Cordycipitaceae</taxon>
        <taxon>Beauveria</taxon>
    </lineage>
</organism>
<dbReference type="GO" id="GO:0031428">
    <property type="term" value="C:box C/D methylation guide snoRNP complex"/>
    <property type="evidence" value="ECO:0007669"/>
    <property type="project" value="TreeGrafter"/>
</dbReference>
<sequence>MIAALFCRSRRPITSSRAMASSAFGHFNGAGSQKRSHFTVTSLGRWSSLNKTLPAVDKISTIHVYDFDNTLFKTPLPNSALWNGLTIGMLSNQDVFINSGWWHDNRILGATGLGLDKEEPRAWEGFWNEKVVELVRLTMKQPDALCVLLTGRGEARFADLLRRIVASKHLEFDMLCLKPQVGPANQKFASTIKFKQELLTEIMETYKHAGEIRIYEDRPGHTQKFIDFLKDYNNTQRVRPTRGPIQAEIIQVTDTQTSLDPVVEVAQVQRMINEHNEAMRLQPLHLRPKALRIKQQVFFTSYAIERADSQRLLDLVKIPSGDSTRVHGNNIIIVPRPCPPHILTKVGGLGSTMTWQVTGTACHHGSIWAACVTPVPASASFHTENPVPLVVLALKRGARPAEAAKINTWSALPPEKRFTFTTTVREKAILRVEADDPRHAEYESLHASKASKASGGGIKRKHNGDDWNPPKQPAADAAAAAVAGRGGGGGGRGGRTGGRGGQAAGGRGGGRNGGKGKGRGRGGFSHYRSLDDVGPRNAVPAEVNYDEAHPPANAPTGPRGGKRGPNGGNNVTDLQSYY</sequence>
<feature type="compositionally biased region" description="Low complexity" evidence="1">
    <location>
        <begin position="474"/>
        <end position="483"/>
    </location>
</feature>
<feature type="region of interest" description="Disordered" evidence="1">
    <location>
        <begin position="443"/>
        <end position="578"/>
    </location>
</feature>
<dbReference type="AlphaFoldDB" id="A0A2S7Y3A4"/>